<evidence type="ECO:0000313" key="2">
    <source>
        <dbReference type="EMBL" id="GJN90424.1"/>
    </source>
</evidence>
<keyword evidence="3" id="KW-1185">Reference proteome</keyword>
<dbReference type="EMBL" id="BQKY01000006">
    <property type="protein sequence ID" value="GJN90424.1"/>
    <property type="molecule type" value="Genomic_DNA"/>
</dbReference>
<dbReference type="AlphaFoldDB" id="A0AAV5GMD9"/>
<comment type="caution">
    <text evidence="2">The sequence shown here is derived from an EMBL/GenBank/DDBJ whole genome shotgun (WGS) entry which is preliminary data.</text>
</comment>
<protein>
    <submittedName>
        <fullName evidence="2">Uncharacterized protein</fullName>
    </submittedName>
</protein>
<reference evidence="2 3" key="1">
    <citation type="submission" date="2021-12" db="EMBL/GenBank/DDBJ databases">
        <title>High titer production of polyol ester of fatty acids by Rhodotorula paludigena BS15 towards product separation-free biomass refinery.</title>
        <authorList>
            <person name="Mano J."/>
            <person name="Ono H."/>
            <person name="Tanaka T."/>
            <person name="Naito K."/>
            <person name="Sushida H."/>
            <person name="Ike M."/>
            <person name="Tokuyasu K."/>
            <person name="Kitaoka M."/>
        </authorList>
    </citation>
    <scope>NUCLEOTIDE SEQUENCE [LARGE SCALE GENOMIC DNA]</scope>
    <source>
        <strain evidence="2 3">BS15</strain>
    </source>
</reference>
<organism evidence="2 3">
    <name type="scientific">Rhodotorula paludigena</name>
    <dbReference type="NCBI Taxonomy" id="86838"/>
    <lineage>
        <taxon>Eukaryota</taxon>
        <taxon>Fungi</taxon>
        <taxon>Dikarya</taxon>
        <taxon>Basidiomycota</taxon>
        <taxon>Pucciniomycotina</taxon>
        <taxon>Microbotryomycetes</taxon>
        <taxon>Sporidiobolales</taxon>
        <taxon>Sporidiobolaceae</taxon>
        <taxon>Rhodotorula</taxon>
    </lineage>
</organism>
<feature type="region of interest" description="Disordered" evidence="1">
    <location>
        <begin position="100"/>
        <end position="127"/>
    </location>
</feature>
<evidence type="ECO:0000256" key="1">
    <source>
        <dbReference type="SAM" id="MobiDB-lite"/>
    </source>
</evidence>
<gene>
    <name evidence="2" type="ORF">Rhopal_003435-T1</name>
</gene>
<sequence>MPCLPGETRYGSIGGKWAPGTQFIRVEFGQAGPLNAQIPVPLVRDSGDNTHRFLAYLCQLLVREDGVLHLRSAPDLVLEPEEAPSHDDYFFTPATAGTSFTETRGPEGKTRFRAPVETGDDETISDSSRATPTQVFLACCPEETSDTMDLFQVQHGILLQSELHRTYDKYYWSLYVHVRLVFLSLGPVSQIFYESLCGQPKSGRYYFHAFNPKTTSIAEHIGKSFGPVELRNYAPPDPRLCAWHYRQCVQMYLRGYSVEMQVNKR</sequence>
<name>A0AAV5GMD9_9BASI</name>
<evidence type="ECO:0000313" key="3">
    <source>
        <dbReference type="Proteomes" id="UP001342314"/>
    </source>
</evidence>
<proteinExistence type="predicted"/>
<dbReference type="Proteomes" id="UP001342314">
    <property type="component" value="Unassembled WGS sequence"/>
</dbReference>
<accession>A0AAV5GMD9</accession>